<keyword evidence="1" id="KW-0175">Coiled coil</keyword>
<accession>A0ABY7TCK5</accession>
<feature type="coiled-coil region" evidence="1">
    <location>
        <begin position="41"/>
        <end position="73"/>
    </location>
</feature>
<gene>
    <name evidence="2" type="ORF">PQO05_07180</name>
</gene>
<organism evidence="2 3">
    <name type="scientific">Mucilaginibacter jinjuensis</name>
    <dbReference type="NCBI Taxonomy" id="1176721"/>
    <lineage>
        <taxon>Bacteria</taxon>
        <taxon>Pseudomonadati</taxon>
        <taxon>Bacteroidota</taxon>
        <taxon>Sphingobacteriia</taxon>
        <taxon>Sphingobacteriales</taxon>
        <taxon>Sphingobacteriaceae</taxon>
        <taxon>Mucilaginibacter</taxon>
    </lineage>
</organism>
<keyword evidence="3" id="KW-1185">Reference proteome</keyword>
<protein>
    <submittedName>
        <fullName evidence="2">Uncharacterized protein</fullName>
    </submittedName>
</protein>
<dbReference type="EMBL" id="CP117167">
    <property type="protein sequence ID" value="WCT13716.1"/>
    <property type="molecule type" value="Genomic_DNA"/>
</dbReference>
<dbReference type="RefSeq" id="WP_273632023.1">
    <property type="nucleotide sequence ID" value="NZ_CP117167.1"/>
</dbReference>
<evidence type="ECO:0000313" key="2">
    <source>
        <dbReference type="EMBL" id="WCT13716.1"/>
    </source>
</evidence>
<sequence>MQSLLHHRMQEEQLISKIRNQEASLRKKREYHETAAVLDNIKQLQMDLAAKQLEIERILNAELKKLVDALKNRS</sequence>
<proteinExistence type="predicted"/>
<evidence type="ECO:0000313" key="3">
    <source>
        <dbReference type="Proteomes" id="UP001216139"/>
    </source>
</evidence>
<dbReference type="Proteomes" id="UP001216139">
    <property type="component" value="Chromosome"/>
</dbReference>
<name>A0ABY7TCK5_9SPHI</name>
<evidence type="ECO:0000256" key="1">
    <source>
        <dbReference type="SAM" id="Coils"/>
    </source>
</evidence>
<reference evidence="2 3" key="1">
    <citation type="submission" date="2023-02" db="EMBL/GenBank/DDBJ databases">
        <title>Genome sequence of Mucilaginibacter jinjuensis strain KACC 16571.</title>
        <authorList>
            <person name="Kim S."/>
            <person name="Heo J."/>
            <person name="Kwon S.-W."/>
        </authorList>
    </citation>
    <scope>NUCLEOTIDE SEQUENCE [LARGE SCALE GENOMIC DNA]</scope>
    <source>
        <strain evidence="2 3">KACC 16571</strain>
    </source>
</reference>